<dbReference type="AlphaFoldDB" id="A0A419F882"/>
<evidence type="ECO:0000313" key="3">
    <source>
        <dbReference type="Proteomes" id="UP000285961"/>
    </source>
</evidence>
<dbReference type="EMBL" id="QZKI01000013">
    <property type="protein sequence ID" value="RJP74605.1"/>
    <property type="molecule type" value="Genomic_DNA"/>
</dbReference>
<name>A0A419F882_9BACT</name>
<accession>A0A419F882</accession>
<feature type="domain" description="PilZ" evidence="1">
    <location>
        <begin position="12"/>
        <end position="99"/>
    </location>
</feature>
<proteinExistence type="predicted"/>
<gene>
    <name evidence="2" type="ORF">C4532_01965</name>
</gene>
<dbReference type="GO" id="GO:0035438">
    <property type="term" value="F:cyclic-di-GMP binding"/>
    <property type="evidence" value="ECO:0007669"/>
    <property type="project" value="InterPro"/>
</dbReference>
<sequence length="121" mass="13806">MPESTARKKAHRSAERYHCPPFFVARITGGGKIEERATVEDLSLCGLCARTSCEFEQGSAVEIELISSYVAPVRVCARVRWVSPPQCEGSHHLVGFTIQRVRIVDWFRFMKLIAQLKREVW</sequence>
<reference evidence="2 3" key="1">
    <citation type="journal article" date="2017" name="ISME J.">
        <title>Energy and carbon metabolisms in a deep terrestrial subsurface fluid microbial community.</title>
        <authorList>
            <person name="Momper L."/>
            <person name="Jungbluth S.P."/>
            <person name="Lee M.D."/>
            <person name="Amend J.P."/>
        </authorList>
    </citation>
    <scope>NUCLEOTIDE SEQUENCE [LARGE SCALE GENOMIC DNA]</scope>
    <source>
        <strain evidence="2">SURF_17</strain>
    </source>
</reference>
<organism evidence="2 3">
    <name type="scientific">Candidatus Abyssobacteria bacterium SURF_17</name>
    <dbReference type="NCBI Taxonomy" id="2093361"/>
    <lineage>
        <taxon>Bacteria</taxon>
        <taxon>Pseudomonadati</taxon>
        <taxon>Candidatus Hydrogenedentota</taxon>
        <taxon>Candidatus Abyssobacteria</taxon>
    </lineage>
</organism>
<dbReference type="Proteomes" id="UP000285961">
    <property type="component" value="Unassembled WGS sequence"/>
</dbReference>
<dbReference type="SUPFAM" id="SSF141371">
    <property type="entry name" value="PilZ domain-like"/>
    <property type="match status" value="1"/>
</dbReference>
<protein>
    <recommendedName>
        <fullName evidence="1">PilZ domain-containing protein</fullName>
    </recommendedName>
</protein>
<comment type="caution">
    <text evidence="2">The sequence shown here is derived from an EMBL/GenBank/DDBJ whole genome shotgun (WGS) entry which is preliminary data.</text>
</comment>
<dbReference type="Pfam" id="PF07238">
    <property type="entry name" value="PilZ"/>
    <property type="match status" value="1"/>
</dbReference>
<evidence type="ECO:0000259" key="1">
    <source>
        <dbReference type="Pfam" id="PF07238"/>
    </source>
</evidence>
<evidence type="ECO:0000313" key="2">
    <source>
        <dbReference type="EMBL" id="RJP74605.1"/>
    </source>
</evidence>
<dbReference type="InterPro" id="IPR009875">
    <property type="entry name" value="PilZ_domain"/>
</dbReference>